<keyword evidence="2" id="KW-0539">Nucleus</keyword>
<dbReference type="Gene3D" id="1.10.340.30">
    <property type="entry name" value="Hypothetical protein, domain 2"/>
    <property type="match status" value="1"/>
</dbReference>
<dbReference type="PANTHER" id="PTHR15074">
    <property type="entry name" value="METHYL-CPG-BINDING PROTEIN"/>
    <property type="match status" value="1"/>
</dbReference>
<comment type="subcellular location">
    <subcellularLocation>
        <location evidence="1">Nucleus</location>
    </subcellularLocation>
</comment>
<dbReference type="STRING" id="906689.A0A2I0WB56"/>
<accession>A0A2I0WB56</accession>
<reference evidence="5 6" key="2">
    <citation type="journal article" date="2017" name="Nature">
        <title>The Apostasia genome and the evolution of orchids.</title>
        <authorList>
            <person name="Zhang G.Q."/>
            <person name="Liu K.W."/>
            <person name="Li Z."/>
            <person name="Lohaus R."/>
            <person name="Hsiao Y.Y."/>
            <person name="Niu S.C."/>
            <person name="Wang J.Y."/>
            <person name="Lin Y.C."/>
            <person name="Xu Q."/>
            <person name="Chen L.J."/>
            <person name="Yoshida K."/>
            <person name="Fujiwara S."/>
            <person name="Wang Z.W."/>
            <person name="Zhang Y.Q."/>
            <person name="Mitsuda N."/>
            <person name="Wang M."/>
            <person name="Liu G.H."/>
            <person name="Pecoraro L."/>
            <person name="Huang H.X."/>
            <person name="Xiao X.J."/>
            <person name="Lin M."/>
            <person name="Wu X.Y."/>
            <person name="Wu W.L."/>
            <person name="Chen Y.Y."/>
            <person name="Chang S.B."/>
            <person name="Sakamoto S."/>
            <person name="Ohme-Takagi M."/>
            <person name="Yagi M."/>
            <person name="Zeng S.J."/>
            <person name="Shen C.Y."/>
            <person name="Yeh C.M."/>
            <person name="Luo Y.B."/>
            <person name="Tsai W.C."/>
            <person name="Van de Peer Y."/>
            <person name="Liu Z.J."/>
        </authorList>
    </citation>
    <scope>NUCLEOTIDE SEQUENCE [LARGE SCALE GENOMIC DNA]</scope>
    <source>
        <tissue evidence="5">The whole plant</tissue>
    </source>
</reference>
<evidence type="ECO:0000256" key="3">
    <source>
        <dbReference type="SAM" id="MobiDB-lite"/>
    </source>
</evidence>
<organism evidence="5 6">
    <name type="scientific">Dendrobium catenatum</name>
    <dbReference type="NCBI Taxonomy" id="906689"/>
    <lineage>
        <taxon>Eukaryota</taxon>
        <taxon>Viridiplantae</taxon>
        <taxon>Streptophyta</taxon>
        <taxon>Embryophyta</taxon>
        <taxon>Tracheophyta</taxon>
        <taxon>Spermatophyta</taxon>
        <taxon>Magnoliopsida</taxon>
        <taxon>Liliopsida</taxon>
        <taxon>Asparagales</taxon>
        <taxon>Orchidaceae</taxon>
        <taxon>Epidendroideae</taxon>
        <taxon>Malaxideae</taxon>
        <taxon>Dendrobiinae</taxon>
        <taxon>Dendrobium</taxon>
    </lineage>
</organism>
<dbReference type="InterPro" id="IPR003265">
    <property type="entry name" value="HhH-GPD_domain"/>
</dbReference>
<sequence>MRAQKRRSSGAASMQAIASVAKVQPKLNIVKQNPTVIAAAAEVQPTSNSLRSEPLLYTRKRKTMPSSPPAPVLALAVPVYGKRVKPMKKKMKTVPVLYPASDEGEEVIDAVPTHRDGIRRCRPELPFSRNWSKRVDSMERVAAGVMRVKAKRKVKSVRVLSTSSDEEGDEKNDAAPICNIGIKRRGSELPFLGKVSKSVDPMERAVAARRVKANRKRNSVLSPVINELGEEEIHTFPTCKCCFKSLRAELPFSHKGKNRGVDSMEWAGDVINVEGKRKMKNVPEVSRATHQKCKEIDAVPTCNISIKRRRSELPLLKKRIRSVDSEAMMVAGMGGENEDPASSIYTNDKVKKAFATASLPSQECREATRSGRKWKNSSWIPAPALNNVVWTPAEALVFAEAMDGVNLEELGISQQMPITNLNSKKNITRRTKNKSKKNIEMVKIMIGEENAGEEENPSCSNGGISRQSLASFANMVNTFRYTGNRSLQERLSCVESDIAATSANVTFSTTSKGEKASCNGTRAANVTLKETENRNRLQQSFYSLNIPETTPHIATTSSKAINHNKRSSTFENSNNVVAVNPSVFKIMKGRHKAEAVHASCLALSREPPSQKTKKQRKMASFPATDEVDKVRRSARCKHRETMKKAQKMQDFYRRVSPDNNWVPPNSPYELLQEDHAFDPWRVLVICMLLNQTTGEQVKKILRRVFLLCPTAEAAVHVPMNELRTVIESLGLQNKRARDIREMSRQYLKDGWTYVTELHGVGKYAADAYAIFCVGKPEDVVPDDHMLVKYWEYVVQWKREQYFLPASASGYEKISGPNQTIHISFKFDEEISGHEGVDAFLKYDKFYELNIGMVYNEDLA</sequence>
<name>A0A2I0WB56_9ASPA</name>
<protein>
    <submittedName>
        <fullName evidence="5">Methyl-CpG-binding domain protein 4</fullName>
    </submittedName>
</protein>
<dbReference type="GO" id="GO:0006284">
    <property type="term" value="P:base-excision repair"/>
    <property type="evidence" value="ECO:0007669"/>
    <property type="project" value="InterPro"/>
</dbReference>
<proteinExistence type="predicted"/>
<dbReference type="SUPFAM" id="SSF48150">
    <property type="entry name" value="DNA-glycosylase"/>
    <property type="match status" value="1"/>
</dbReference>
<feature type="domain" description="HhH-GPD" evidence="4">
    <location>
        <begin position="686"/>
        <end position="784"/>
    </location>
</feature>
<dbReference type="InterPro" id="IPR011257">
    <property type="entry name" value="DNA_glycosylase"/>
</dbReference>
<gene>
    <name evidence="5" type="ORF">MA16_Dca016635</name>
</gene>
<keyword evidence="6" id="KW-1185">Reference proteome</keyword>
<evidence type="ECO:0000313" key="5">
    <source>
        <dbReference type="EMBL" id="PKU72890.1"/>
    </source>
</evidence>
<dbReference type="PANTHER" id="PTHR15074:SF0">
    <property type="entry name" value="METHYL-CPG-BINDING DOMAIN PROTEIN 4-LIKE PROTEIN"/>
    <property type="match status" value="1"/>
</dbReference>
<dbReference type="GO" id="GO:0005634">
    <property type="term" value="C:nucleus"/>
    <property type="evidence" value="ECO:0007669"/>
    <property type="project" value="UniProtKB-SubCell"/>
</dbReference>
<dbReference type="Pfam" id="PF00730">
    <property type="entry name" value="HhH-GPD"/>
    <property type="match status" value="1"/>
</dbReference>
<evidence type="ECO:0000259" key="4">
    <source>
        <dbReference type="Pfam" id="PF00730"/>
    </source>
</evidence>
<evidence type="ECO:0000313" key="6">
    <source>
        <dbReference type="Proteomes" id="UP000233837"/>
    </source>
</evidence>
<dbReference type="AlphaFoldDB" id="A0A2I0WB56"/>
<dbReference type="GO" id="GO:0003824">
    <property type="term" value="F:catalytic activity"/>
    <property type="evidence" value="ECO:0007669"/>
    <property type="project" value="InterPro"/>
</dbReference>
<evidence type="ECO:0000256" key="2">
    <source>
        <dbReference type="ARBA" id="ARBA00023242"/>
    </source>
</evidence>
<evidence type="ECO:0000256" key="1">
    <source>
        <dbReference type="ARBA" id="ARBA00004123"/>
    </source>
</evidence>
<feature type="region of interest" description="Disordered" evidence="3">
    <location>
        <begin position="606"/>
        <end position="628"/>
    </location>
</feature>
<dbReference type="EMBL" id="KZ502797">
    <property type="protein sequence ID" value="PKU72890.1"/>
    <property type="molecule type" value="Genomic_DNA"/>
</dbReference>
<dbReference type="Proteomes" id="UP000233837">
    <property type="component" value="Unassembled WGS sequence"/>
</dbReference>
<dbReference type="GO" id="GO:0003677">
    <property type="term" value="F:DNA binding"/>
    <property type="evidence" value="ECO:0007669"/>
    <property type="project" value="InterPro"/>
</dbReference>
<reference evidence="5 6" key="1">
    <citation type="journal article" date="2016" name="Sci. Rep.">
        <title>The Dendrobium catenatum Lindl. genome sequence provides insights into polysaccharide synthase, floral development and adaptive evolution.</title>
        <authorList>
            <person name="Zhang G.Q."/>
            <person name="Xu Q."/>
            <person name="Bian C."/>
            <person name="Tsai W.C."/>
            <person name="Yeh C.M."/>
            <person name="Liu K.W."/>
            <person name="Yoshida K."/>
            <person name="Zhang L.S."/>
            <person name="Chang S.B."/>
            <person name="Chen F."/>
            <person name="Shi Y."/>
            <person name="Su Y.Y."/>
            <person name="Zhang Y.Q."/>
            <person name="Chen L.J."/>
            <person name="Yin Y."/>
            <person name="Lin M."/>
            <person name="Huang H."/>
            <person name="Deng H."/>
            <person name="Wang Z.W."/>
            <person name="Zhu S.L."/>
            <person name="Zhao X."/>
            <person name="Deng C."/>
            <person name="Niu S.C."/>
            <person name="Huang J."/>
            <person name="Wang M."/>
            <person name="Liu G.H."/>
            <person name="Yang H.J."/>
            <person name="Xiao X.J."/>
            <person name="Hsiao Y.Y."/>
            <person name="Wu W.L."/>
            <person name="Chen Y.Y."/>
            <person name="Mitsuda N."/>
            <person name="Ohme-Takagi M."/>
            <person name="Luo Y.B."/>
            <person name="Van de Peer Y."/>
            <person name="Liu Z.J."/>
        </authorList>
    </citation>
    <scope>NUCLEOTIDE SEQUENCE [LARGE SCALE GENOMIC DNA]</scope>
    <source>
        <tissue evidence="5">The whole plant</tissue>
    </source>
</reference>
<dbReference type="InterPro" id="IPR045138">
    <property type="entry name" value="MeCP2/MBD4"/>
</dbReference>